<evidence type="ECO:0000313" key="2">
    <source>
        <dbReference type="EMBL" id="KAJ8283602.1"/>
    </source>
</evidence>
<feature type="compositionally biased region" description="Low complexity" evidence="1">
    <location>
        <begin position="36"/>
        <end position="52"/>
    </location>
</feature>
<name>A0A9Q1I4S2_CONCO</name>
<accession>A0A9Q1I4S2</accession>
<feature type="compositionally biased region" description="Low complexity" evidence="1">
    <location>
        <begin position="1"/>
        <end position="19"/>
    </location>
</feature>
<feature type="compositionally biased region" description="Polar residues" evidence="1">
    <location>
        <begin position="87"/>
        <end position="96"/>
    </location>
</feature>
<proteinExistence type="predicted"/>
<dbReference type="Proteomes" id="UP001152803">
    <property type="component" value="Unassembled WGS sequence"/>
</dbReference>
<organism evidence="2 3">
    <name type="scientific">Conger conger</name>
    <name type="common">Conger eel</name>
    <name type="synonym">Muraena conger</name>
    <dbReference type="NCBI Taxonomy" id="82655"/>
    <lineage>
        <taxon>Eukaryota</taxon>
        <taxon>Metazoa</taxon>
        <taxon>Chordata</taxon>
        <taxon>Craniata</taxon>
        <taxon>Vertebrata</taxon>
        <taxon>Euteleostomi</taxon>
        <taxon>Actinopterygii</taxon>
        <taxon>Neopterygii</taxon>
        <taxon>Teleostei</taxon>
        <taxon>Anguilliformes</taxon>
        <taxon>Congridae</taxon>
        <taxon>Conger</taxon>
    </lineage>
</organism>
<dbReference type="OrthoDB" id="10581874at2759"/>
<reference evidence="2" key="1">
    <citation type="journal article" date="2023" name="Science">
        <title>Genome structures resolve the early diversification of teleost fishes.</title>
        <authorList>
            <person name="Parey E."/>
            <person name="Louis A."/>
            <person name="Montfort J."/>
            <person name="Bouchez O."/>
            <person name="Roques C."/>
            <person name="Iampietro C."/>
            <person name="Lluch J."/>
            <person name="Castinel A."/>
            <person name="Donnadieu C."/>
            <person name="Desvignes T."/>
            <person name="Floi Bucao C."/>
            <person name="Jouanno E."/>
            <person name="Wen M."/>
            <person name="Mejri S."/>
            <person name="Dirks R."/>
            <person name="Jansen H."/>
            <person name="Henkel C."/>
            <person name="Chen W.J."/>
            <person name="Zahm M."/>
            <person name="Cabau C."/>
            <person name="Klopp C."/>
            <person name="Thompson A.W."/>
            <person name="Robinson-Rechavi M."/>
            <person name="Braasch I."/>
            <person name="Lecointre G."/>
            <person name="Bobe J."/>
            <person name="Postlethwait J.H."/>
            <person name="Berthelot C."/>
            <person name="Roest Crollius H."/>
            <person name="Guiguen Y."/>
        </authorList>
    </citation>
    <scope>NUCLEOTIDE SEQUENCE</scope>
    <source>
        <strain evidence="2">Concon-B</strain>
    </source>
</reference>
<dbReference type="AlphaFoldDB" id="A0A9Q1I4S2"/>
<gene>
    <name evidence="2" type="ORF">COCON_G00024520</name>
</gene>
<sequence length="116" mass="11836">MHGQRQPGGAPGAEQAEGADPGGAGADRLHARDRAQPGPAAAPVAPATGAGPHQEPAAAEVQEPVHVRHPQSLGPRRDAGRAGAPQTPLNGHSSRWTGRPWSGGPQPRSCRLSLRP</sequence>
<dbReference type="EMBL" id="JAFJMO010000002">
    <property type="protein sequence ID" value="KAJ8283602.1"/>
    <property type="molecule type" value="Genomic_DNA"/>
</dbReference>
<evidence type="ECO:0000313" key="3">
    <source>
        <dbReference type="Proteomes" id="UP001152803"/>
    </source>
</evidence>
<keyword evidence="3" id="KW-1185">Reference proteome</keyword>
<evidence type="ECO:0000256" key="1">
    <source>
        <dbReference type="SAM" id="MobiDB-lite"/>
    </source>
</evidence>
<comment type="caution">
    <text evidence="2">The sequence shown here is derived from an EMBL/GenBank/DDBJ whole genome shotgun (WGS) entry which is preliminary data.</text>
</comment>
<protein>
    <submittedName>
        <fullName evidence="2">Uncharacterized protein</fullName>
    </submittedName>
</protein>
<feature type="region of interest" description="Disordered" evidence="1">
    <location>
        <begin position="1"/>
        <end position="116"/>
    </location>
</feature>